<comment type="similarity">
    <text evidence="2 6">Belongs to the transposase mutator family.</text>
</comment>
<name>A0A084J9K0_9CLOT</name>
<sequence>MLEVTEKWHKLYPNAIKSWSANWYVISNIFKFSADVRNVIYTTNAIESLNSIYRRLNRQRSVFPSDISLLKALYLATFEASKKWSLPLRNWGKVYGELSIIYKGRLP</sequence>
<dbReference type="PANTHER" id="PTHR33217:SF8">
    <property type="entry name" value="MUTATOR FAMILY TRANSPOSASE"/>
    <property type="match status" value="1"/>
</dbReference>
<evidence type="ECO:0000256" key="1">
    <source>
        <dbReference type="ARBA" id="ARBA00002190"/>
    </source>
</evidence>
<comment type="caution">
    <text evidence="7">The sequence shown here is derived from an EMBL/GenBank/DDBJ whole genome shotgun (WGS) entry which is preliminary data.</text>
</comment>
<keyword evidence="3 6" id="KW-0815">Transposition</keyword>
<gene>
    <name evidence="7" type="ORF">IO99_13235</name>
</gene>
<keyword evidence="5 6" id="KW-0233">DNA recombination</keyword>
<dbReference type="GO" id="GO:0004803">
    <property type="term" value="F:transposase activity"/>
    <property type="evidence" value="ECO:0007669"/>
    <property type="project" value="UniProtKB-UniRule"/>
</dbReference>
<reference evidence="7 8" key="1">
    <citation type="submission" date="2014-07" db="EMBL/GenBank/DDBJ databases">
        <title>Draft genome of Clostridium sulfidigenes 113A isolated from sediments associated with methane hydrate from Krishna Godavari basin.</title>
        <authorList>
            <person name="Honkalas V.S."/>
            <person name="Dabir A.P."/>
            <person name="Arora P."/>
            <person name="Dhakephalkar P.K."/>
        </authorList>
    </citation>
    <scope>NUCLEOTIDE SEQUENCE [LARGE SCALE GENOMIC DNA]</scope>
    <source>
        <strain evidence="7 8">113A</strain>
    </source>
</reference>
<dbReference type="STRING" id="318464.IO99_13235"/>
<dbReference type="GO" id="GO:0003677">
    <property type="term" value="F:DNA binding"/>
    <property type="evidence" value="ECO:0007669"/>
    <property type="project" value="UniProtKB-UniRule"/>
</dbReference>
<dbReference type="Proteomes" id="UP000028542">
    <property type="component" value="Unassembled WGS sequence"/>
</dbReference>
<dbReference type="AlphaFoldDB" id="A0A084J9K0"/>
<evidence type="ECO:0000313" key="7">
    <source>
        <dbReference type="EMBL" id="KEZ85634.1"/>
    </source>
</evidence>
<dbReference type="EMBL" id="JPMD01000032">
    <property type="protein sequence ID" value="KEZ85634.1"/>
    <property type="molecule type" value="Genomic_DNA"/>
</dbReference>
<keyword evidence="8" id="KW-1185">Reference proteome</keyword>
<comment type="function">
    <text evidence="1 6">Required for the transposition of the insertion element.</text>
</comment>
<dbReference type="PANTHER" id="PTHR33217">
    <property type="entry name" value="TRANSPOSASE FOR INSERTION SEQUENCE ELEMENT IS1081"/>
    <property type="match status" value="1"/>
</dbReference>
<dbReference type="InterPro" id="IPR001207">
    <property type="entry name" value="Transposase_mutator"/>
</dbReference>
<protein>
    <recommendedName>
        <fullName evidence="6">Mutator family transposase</fullName>
    </recommendedName>
</protein>
<dbReference type="GO" id="GO:0006313">
    <property type="term" value="P:DNA transposition"/>
    <property type="evidence" value="ECO:0007669"/>
    <property type="project" value="UniProtKB-UniRule"/>
</dbReference>
<proteinExistence type="inferred from homology"/>
<keyword evidence="4 6" id="KW-0238">DNA-binding</keyword>
<dbReference type="eggNOG" id="COG3328">
    <property type="taxonomic scope" value="Bacteria"/>
</dbReference>
<evidence type="ECO:0000256" key="3">
    <source>
        <dbReference type="ARBA" id="ARBA00022578"/>
    </source>
</evidence>
<evidence type="ECO:0000256" key="5">
    <source>
        <dbReference type="ARBA" id="ARBA00023172"/>
    </source>
</evidence>
<organism evidence="7 8">
    <name type="scientific">Clostridium sulfidigenes</name>
    <dbReference type="NCBI Taxonomy" id="318464"/>
    <lineage>
        <taxon>Bacteria</taxon>
        <taxon>Bacillati</taxon>
        <taxon>Bacillota</taxon>
        <taxon>Clostridia</taxon>
        <taxon>Eubacteriales</taxon>
        <taxon>Clostridiaceae</taxon>
        <taxon>Clostridium</taxon>
    </lineage>
</organism>
<evidence type="ECO:0000313" key="8">
    <source>
        <dbReference type="Proteomes" id="UP000028542"/>
    </source>
</evidence>
<dbReference type="Pfam" id="PF00872">
    <property type="entry name" value="Transposase_mut"/>
    <property type="match status" value="1"/>
</dbReference>
<evidence type="ECO:0000256" key="4">
    <source>
        <dbReference type="ARBA" id="ARBA00023125"/>
    </source>
</evidence>
<evidence type="ECO:0000256" key="2">
    <source>
        <dbReference type="ARBA" id="ARBA00010961"/>
    </source>
</evidence>
<keyword evidence="6" id="KW-0814">Transposable element</keyword>
<evidence type="ECO:0000256" key="6">
    <source>
        <dbReference type="RuleBase" id="RU365089"/>
    </source>
</evidence>
<accession>A0A084J9K0</accession>